<keyword evidence="7" id="KW-1185">Reference proteome</keyword>
<sequence>MILYSASTDKQTPPPDTGKFIRLVIIAIIGIVIFAMVGNQAVVLSMNFTEFGEQFTKPLYYTILSTLILSAIALIRVNISGRSSIFWYGINTAIGFIARGPQQSVSADIESFRDYKLTSPQFILWQITKILLFGAFFANIMFGFAAMSFIDGNTLGVENLPNLFSLPFVTPETNPNYASEEVVPMIPALVILIPPILAAIGLRLVLYVGIHRIIDVVTTYLKDSKEGKPRYLNYVSTIEGIFGIAVLWVGVNLFFTDQIDYNTRYVIGGTLAIGAALIAFSIIDRIRARVLTHMFKRDVIIRFATILLIGLIVGGTVAVNNSIADAKKIEFLGPYTAQQIGVNRYLGELNEVQENIHDVQLTSVSANNIKNYVTQNSDVLDVIRVWDWEAAFAKLKPEIGLIPYVDFEDNDILRFNNTLYWTASMKPILPTSVSLDNRWYNEHLVYTHVPEGFLTLEATDGQIVDSGEFFKQREIYYGEGGLFEQTWSGYPTGRGDTSAELGGVSYSGIGGLDVPPPLSWIFEPNFLLSFPGESVHIMRYKDVHDRMETLYPYFLYDLFGKELDSLPVTDGENSYWLIPLIIGFDTRDVPWSVGNPYLRLVGYALVDSYNGDIQLLKTGDDFFSDMFANQYSEQFQPMPAWLEEQIRYPVELFNWKTEMYNIYHVTNVETFIQANEFYEIPRGLDTYYVEAKPPGFEQTSFLGLLSLELKGSQGRNLAGYMVVENDLANLGNLQFYEIPLDSETKLIGPTAVREALDRDPEFAQLKTLLRNPRIGDNILYRVGDHDVYFIPVYTAGAGGVVAQLGTIAAVGAAFNGEYFVGLGDTQEEAFEQYLKKVSGVASTTTTADDDYVELLKSDRIDIIKSIFENNEIVIAEPTSIQIPLSFNEGELFFFTEDDRADTEEFLSKFIDDFVKPRSDRVFMWEEDTILNIGTVYVKDGLPEIHYVSIEVGN</sequence>
<evidence type="ECO:0000256" key="1">
    <source>
        <dbReference type="ARBA" id="ARBA00022475"/>
    </source>
</evidence>
<evidence type="ECO:0000313" key="7">
    <source>
        <dbReference type="Proteomes" id="UP000249949"/>
    </source>
</evidence>
<dbReference type="Pfam" id="PF03699">
    <property type="entry name" value="UPF0182"/>
    <property type="match status" value="1"/>
</dbReference>
<evidence type="ECO:0000256" key="4">
    <source>
        <dbReference type="ARBA" id="ARBA00023136"/>
    </source>
</evidence>
<evidence type="ECO:0000256" key="2">
    <source>
        <dbReference type="ARBA" id="ARBA00022692"/>
    </source>
</evidence>
<evidence type="ECO:0000256" key="5">
    <source>
        <dbReference type="SAM" id="Phobius"/>
    </source>
</evidence>
<organism evidence="6 7">
    <name type="scientific">Candidatus Nitrosomarinus catalinensis</name>
    <dbReference type="NCBI Taxonomy" id="1898749"/>
    <lineage>
        <taxon>Archaea</taxon>
        <taxon>Nitrososphaerota</taxon>
        <taxon>Nitrososphaeria</taxon>
        <taxon>Nitrosopumilales</taxon>
        <taxon>Nitrosopumilaceae</taxon>
        <taxon>Candidatus Nitrosomarinus</taxon>
    </lineage>
</organism>
<dbReference type="GO" id="GO:0016020">
    <property type="term" value="C:membrane"/>
    <property type="evidence" value="ECO:0007669"/>
    <property type="project" value="InterPro"/>
</dbReference>
<protein>
    <submittedName>
        <fullName evidence="6">Uncharacterized protein</fullName>
    </submittedName>
</protein>
<keyword evidence="3 5" id="KW-1133">Transmembrane helix</keyword>
<proteinExistence type="predicted"/>
<evidence type="ECO:0000256" key="3">
    <source>
        <dbReference type="ARBA" id="ARBA00022989"/>
    </source>
</evidence>
<dbReference type="PANTHER" id="PTHR39344">
    <property type="entry name" value="UPF0182 PROTEIN SLL1060"/>
    <property type="match status" value="1"/>
</dbReference>
<dbReference type="PANTHER" id="PTHR39344:SF1">
    <property type="entry name" value="UPF0182 PROTEIN SLL1060"/>
    <property type="match status" value="1"/>
</dbReference>
<feature type="transmembrane region" description="Helical" evidence="5">
    <location>
        <begin position="20"/>
        <end position="38"/>
    </location>
</feature>
<dbReference type="EMBL" id="CP021324">
    <property type="protein sequence ID" value="ARS63704.1"/>
    <property type="molecule type" value="Genomic_DNA"/>
</dbReference>
<gene>
    <name evidence="6" type="ORF">NMSP_0069</name>
</gene>
<feature type="transmembrane region" description="Helical" evidence="5">
    <location>
        <begin position="185"/>
        <end position="210"/>
    </location>
</feature>
<feature type="transmembrane region" description="Helical" evidence="5">
    <location>
        <begin position="231"/>
        <end position="251"/>
    </location>
</feature>
<evidence type="ECO:0000313" key="6">
    <source>
        <dbReference type="EMBL" id="ARS63704.1"/>
    </source>
</evidence>
<name>A0A2Z2HHH7_9ARCH</name>
<feature type="transmembrane region" description="Helical" evidence="5">
    <location>
        <begin position="299"/>
        <end position="319"/>
    </location>
</feature>
<dbReference type="GO" id="GO:0005576">
    <property type="term" value="C:extracellular region"/>
    <property type="evidence" value="ECO:0007669"/>
    <property type="project" value="TreeGrafter"/>
</dbReference>
<dbReference type="InterPro" id="IPR005372">
    <property type="entry name" value="UPF0182"/>
</dbReference>
<reference evidence="6 7" key="1">
    <citation type="journal article" date="2017" name="Environ. Microbiol.">
        <title>Genome and epigenome of a novel marine Thaumarchaeota strain suggest viral infection, phosphorothioation DNA modification and multiple restriction systems.</title>
        <authorList>
            <person name="Ahlgren N.A."/>
            <person name="Chen Y."/>
            <person name="Needham D.M."/>
            <person name="Parada A.E."/>
            <person name="Sachdeva R."/>
            <person name="Trinh V."/>
            <person name="Chen T."/>
            <person name="Fuhrman J.A."/>
        </authorList>
    </citation>
    <scope>NUCLEOTIDE SEQUENCE [LARGE SCALE GENOMIC DNA]</scope>
    <source>
        <strain evidence="6 7">SPOT01</strain>
    </source>
</reference>
<keyword evidence="1" id="KW-1003">Cell membrane</keyword>
<dbReference type="KEGG" id="nct:NMSP_0069"/>
<keyword evidence="4 5" id="KW-0472">Membrane</keyword>
<keyword evidence="2 5" id="KW-0812">Transmembrane</keyword>
<feature type="transmembrane region" description="Helical" evidence="5">
    <location>
        <begin position="58"/>
        <end position="77"/>
    </location>
</feature>
<dbReference type="AlphaFoldDB" id="A0A2Z2HHH7"/>
<accession>A0A2Z2HHH7</accession>
<feature type="transmembrane region" description="Helical" evidence="5">
    <location>
        <begin position="263"/>
        <end position="283"/>
    </location>
</feature>
<dbReference type="Proteomes" id="UP000249949">
    <property type="component" value="Chromosome"/>
</dbReference>
<feature type="transmembrane region" description="Helical" evidence="5">
    <location>
        <begin position="130"/>
        <end position="150"/>
    </location>
</feature>